<sequence>MLHILQSQLWVILPFNPKSFDAEKEAIGTLLDRPASIRAGKIEDLQDDDQFEVFKKGEGNVDFRTVGWIKAAVIFLKIIFATGVLAIPSAYASLGALPGALNVLGWCALNTYTGIILGDFRNRHAGCHSVADMAGVIGGPILREGTGVLFALAYIICAASGIIGSSAALNALSEHAICTMWFAFIITIVVAITASARKFETIGWFTWAGFFSVFVAVFIVVVGVTVVDRPAAAPKTGDFDLGYHIIGHPTFAGGITAALNIFSSSAGTSAMLPVISEMRNPKDYKKSLYLCMGFVTAAYLAFSLVVYAYCGQWIASPSLGSAGPLIKKIAYGIGLIGLIVTPCLYTHVAAKYCFVRILRNSQHLQRSTFVHFATWLGCTLVLSALALILAAAIPIFDYIIALAGSVCFAPLALMLPAALWMYDFAEYRTGTILQKGAFYAHALMFVLGIFMTVGGTYGTVASIVDAYAQGTVGSAFSCADNSGSVK</sequence>
<feature type="transmembrane region" description="Helical" evidence="6">
    <location>
        <begin position="176"/>
        <end position="196"/>
    </location>
</feature>
<proteinExistence type="inferred from homology"/>
<feature type="transmembrane region" description="Helical" evidence="6">
    <location>
        <begin position="202"/>
        <end position="227"/>
    </location>
</feature>
<name>A0A4S9U260_AURPU</name>
<dbReference type="AlphaFoldDB" id="A0A4S9U260"/>
<dbReference type="Proteomes" id="UP000308005">
    <property type="component" value="Unassembled WGS sequence"/>
</dbReference>
<evidence type="ECO:0000313" key="9">
    <source>
        <dbReference type="Proteomes" id="UP000308005"/>
    </source>
</evidence>
<gene>
    <name evidence="8" type="ORF">D6C91_00622</name>
</gene>
<evidence type="ECO:0000256" key="3">
    <source>
        <dbReference type="ARBA" id="ARBA00022692"/>
    </source>
</evidence>
<evidence type="ECO:0000259" key="7">
    <source>
        <dbReference type="Pfam" id="PF01490"/>
    </source>
</evidence>
<dbReference type="FunFam" id="1.20.1740.10:FF:000039">
    <property type="entry name" value="Neutral amino acid transporter (Eurofung)"/>
    <property type="match status" value="1"/>
</dbReference>
<evidence type="ECO:0000256" key="6">
    <source>
        <dbReference type="SAM" id="Phobius"/>
    </source>
</evidence>
<evidence type="ECO:0000256" key="4">
    <source>
        <dbReference type="ARBA" id="ARBA00022989"/>
    </source>
</evidence>
<evidence type="ECO:0000256" key="2">
    <source>
        <dbReference type="ARBA" id="ARBA00008066"/>
    </source>
</evidence>
<dbReference type="GO" id="GO:0016020">
    <property type="term" value="C:membrane"/>
    <property type="evidence" value="ECO:0007669"/>
    <property type="project" value="UniProtKB-SubCell"/>
</dbReference>
<feature type="transmembrane region" description="Helical" evidence="6">
    <location>
        <begin position="288"/>
        <end position="309"/>
    </location>
</feature>
<feature type="domain" description="Amino acid transporter transmembrane" evidence="7">
    <location>
        <begin position="65"/>
        <end position="459"/>
    </location>
</feature>
<dbReference type="Pfam" id="PF01490">
    <property type="entry name" value="Aa_trans"/>
    <property type="match status" value="1"/>
</dbReference>
<dbReference type="PANTHER" id="PTHR22950">
    <property type="entry name" value="AMINO ACID TRANSPORTER"/>
    <property type="match status" value="1"/>
</dbReference>
<reference evidence="8 9" key="1">
    <citation type="submission" date="2018-10" db="EMBL/GenBank/DDBJ databases">
        <title>Fifty Aureobasidium pullulans genomes reveal a recombining polyextremotolerant generalist.</title>
        <authorList>
            <person name="Gostincar C."/>
            <person name="Turk M."/>
            <person name="Zajc J."/>
            <person name="Gunde-Cimerman N."/>
        </authorList>
    </citation>
    <scope>NUCLEOTIDE SEQUENCE [LARGE SCALE GENOMIC DNA]</scope>
    <source>
        <strain evidence="8 9">EXF-3863</strain>
    </source>
</reference>
<dbReference type="InterPro" id="IPR013057">
    <property type="entry name" value="AA_transpt_TM"/>
</dbReference>
<comment type="similarity">
    <text evidence="2">Belongs to the amino acid/polyamine transporter 2 family.</text>
</comment>
<keyword evidence="4 6" id="KW-1133">Transmembrane helix</keyword>
<evidence type="ECO:0000256" key="5">
    <source>
        <dbReference type="ARBA" id="ARBA00023136"/>
    </source>
</evidence>
<organism evidence="8 9">
    <name type="scientific">Aureobasidium pullulans</name>
    <name type="common">Black yeast</name>
    <name type="synonym">Pullularia pullulans</name>
    <dbReference type="NCBI Taxonomy" id="5580"/>
    <lineage>
        <taxon>Eukaryota</taxon>
        <taxon>Fungi</taxon>
        <taxon>Dikarya</taxon>
        <taxon>Ascomycota</taxon>
        <taxon>Pezizomycotina</taxon>
        <taxon>Dothideomycetes</taxon>
        <taxon>Dothideomycetidae</taxon>
        <taxon>Dothideales</taxon>
        <taxon>Saccotheciaceae</taxon>
        <taxon>Aureobasidium</taxon>
    </lineage>
</organism>
<keyword evidence="3 6" id="KW-0812">Transmembrane</keyword>
<evidence type="ECO:0000256" key="1">
    <source>
        <dbReference type="ARBA" id="ARBA00004141"/>
    </source>
</evidence>
<dbReference type="GO" id="GO:0015179">
    <property type="term" value="F:L-amino acid transmembrane transporter activity"/>
    <property type="evidence" value="ECO:0007669"/>
    <property type="project" value="TreeGrafter"/>
</dbReference>
<feature type="transmembrane region" description="Helical" evidence="6">
    <location>
        <begin position="437"/>
        <end position="457"/>
    </location>
</feature>
<dbReference type="EMBL" id="QZBM01000009">
    <property type="protein sequence ID" value="THZ32000.1"/>
    <property type="molecule type" value="Genomic_DNA"/>
</dbReference>
<comment type="caution">
    <text evidence="8">The sequence shown here is derived from an EMBL/GenBank/DDBJ whole genome shotgun (WGS) entry which is preliminary data.</text>
</comment>
<evidence type="ECO:0000313" key="8">
    <source>
        <dbReference type="EMBL" id="THZ32000.1"/>
    </source>
</evidence>
<dbReference type="PANTHER" id="PTHR22950:SF697">
    <property type="entry name" value="AMINO ACID TRANSPORTER (EUROFUNG)"/>
    <property type="match status" value="1"/>
</dbReference>
<feature type="transmembrane region" description="Helical" evidence="6">
    <location>
        <begin position="369"/>
        <end position="393"/>
    </location>
</feature>
<protein>
    <submittedName>
        <fullName evidence="8">Neutral amino acid permease</fullName>
    </submittedName>
</protein>
<feature type="transmembrane region" description="Helical" evidence="6">
    <location>
        <begin position="148"/>
        <end position="169"/>
    </location>
</feature>
<accession>A0A4S9U260</accession>
<feature type="transmembrane region" description="Helical" evidence="6">
    <location>
        <begin position="399"/>
        <end position="425"/>
    </location>
</feature>
<comment type="subcellular location">
    <subcellularLocation>
        <location evidence="1">Membrane</location>
        <topology evidence="1">Multi-pass membrane protein</topology>
    </subcellularLocation>
</comment>
<feature type="transmembrane region" description="Helical" evidence="6">
    <location>
        <begin position="329"/>
        <end position="348"/>
    </location>
</feature>
<keyword evidence="5 6" id="KW-0472">Membrane</keyword>
<feature type="transmembrane region" description="Helical" evidence="6">
    <location>
        <begin position="74"/>
        <end position="94"/>
    </location>
</feature>